<dbReference type="GO" id="GO:0004721">
    <property type="term" value="F:phosphoprotein phosphatase activity"/>
    <property type="evidence" value="ECO:0007669"/>
    <property type="project" value="UniProtKB-KW"/>
</dbReference>
<accession>A0A8J5G2G9</accession>
<dbReference type="Proteomes" id="UP000734854">
    <property type="component" value="Unassembled WGS sequence"/>
</dbReference>
<dbReference type="PANTHER" id="PTHR12210">
    <property type="entry name" value="DULLARD PROTEIN PHOSPHATASE"/>
    <property type="match status" value="1"/>
</dbReference>
<evidence type="ECO:0000256" key="3">
    <source>
        <dbReference type="ARBA" id="ARBA00037324"/>
    </source>
</evidence>
<evidence type="ECO:0000256" key="2">
    <source>
        <dbReference type="ARBA" id="ARBA00022912"/>
    </source>
</evidence>
<gene>
    <name evidence="7" type="ORF">ZIOFF_051524</name>
</gene>
<evidence type="ECO:0000313" key="7">
    <source>
        <dbReference type="EMBL" id="KAG6490239.1"/>
    </source>
</evidence>
<proteinExistence type="inferred from homology"/>
<sequence>MPALSMKRKSNEGCLRLCNVHARQKLTRRSEKFASQINTDVETSDQCFQDDDGQQHPKEIATSTEESGCRSRTTESDGASPLLLNWSSLSSDVLSIETMGSLTTLLTSEEETIFSPNFEDGDSQLKITNHGDGVKDDTPELPNLVADEGDDGNSGLTDYQACSLLDICISDSVPSLPFDSSMGFTDVSLHHYELTNSDRLFDMAEKCVMLPFLEKTMETSDIHSNESIEEIMFNSDDACFYLATHQEFNMNCLSGDLGETECFSPQLDFRSMHDIQPIPSSCPLFPEDETQERKPITLVLDLDETLVHSSLDHCNDADFTFSVFFNMKKHTVYVRRRPFLQMFLERVAQMFEIVIFTASQSIYAAQLLDILDPEQKIFSRRIYRESCIFVDGCYTKDLTILGVDLAKVAIIDNTPQVFHLQVNNGIPIKSWFDDPSDDAFIQLLPFLESLVDAEDVRPIIAKKFGNKL</sequence>
<comment type="caution">
    <text evidence="7">The sequence shown here is derived from an EMBL/GenBank/DDBJ whole genome shotgun (WGS) entry which is preliminary data.</text>
</comment>
<evidence type="ECO:0000256" key="4">
    <source>
        <dbReference type="ARBA" id="ARBA00038355"/>
    </source>
</evidence>
<evidence type="ECO:0000313" key="8">
    <source>
        <dbReference type="Proteomes" id="UP000734854"/>
    </source>
</evidence>
<evidence type="ECO:0000256" key="5">
    <source>
        <dbReference type="SAM" id="MobiDB-lite"/>
    </source>
</evidence>
<evidence type="ECO:0000259" key="6">
    <source>
        <dbReference type="PROSITE" id="PS50969"/>
    </source>
</evidence>
<dbReference type="GO" id="GO:0005634">
    <property type="term" value="C:nucleus"/>
    <property type="evidence" value="ECO:0007669"/>
    <property type="project" value="UniProtKB-ARBA"/>
</dbReference>
<dbReference type="InterPro" id="IPR011948">
    <property type="entry name" value="Dullard_phosphatase"/>
</dbReference>
<dbReference type="InterPro" id="IPR004274">
    <property type="entry name" value="FCP1_dom"/>
</dbReference>
<dbReference type="Pfam" id="PF03031">
    <property type="entry name" value="NIF"/>
    <property type="match status" value="1"/>
</dbReference>
<comment type="similarity">
    <text evidence="4">Belongs to the CTDSPL2 family.</text>
</comment>
<dbReference type="InterPro" id="IPR050365">
    <property type="entry name" value="TIM50"/>
</dbReference>
<dbReference type="CDD" id="cd07521">
    <property type="entry name" value="HAD_FCP1-like"/>
    <property type="match status" value="1"/>
</dbReference>
<keyword evidence="2" id="KW-0904">Protein phosphatase</keyword>
<dbReference type="FunFam" id="3.40.50.1000:FF:000015">
    <property type="entry name" value="CTD small phosphatase-like protein 2"/>
    <property type="match status" value="1"/>
</dbReference>
<comment type="function">
    <text evidence="3">Probable phosphatase.</text>
</comment>
<feature type="region of interest" description="Disordered" evidence="5">
    <location>
        <begin position="115"/>
        <end position="152"/>
    </location>
</feature>
<organism evidence="7 8">
    <name type="scientific">Zingiber officinale</name>
    <name type="common">Ginger</name>
    <name type="synonym">Amomum zingiber</name>
    <dbReference type="NCBI Taxonomy" id="94328"/>
    <lineage>
        <taxon>Eukaryota</taxon>
        <taxon>Viridiplantae</taxon>
        <taxon>Streptophyta</taxon>
        <taxon>Embryophyta</taxon>
        <taxon>Tracheophyta</taxon>
        <taxon>Spermatophyta</taxon>
        <taxon>Magnoliopsida</taxon>
        <taxon>Liliopsida</taxon>
        <taxon>Zingiberales</taxon>
        <taxon>Zingiberaceae</taxon>
        <taxon>Zingiber</taxon>
    </lineage>
</organism>
<dbReference type="SMART" id="SM00577">
    <property type="entry name" value="CPDc"/>
    <property type="match status" value="1"/>
</dbReference>
<feature type="region of interest" description="Disordered" evidence="5">
    <location>
        <begin position="44"/>
        <end position="80"/>
    </location>
</feature>
<protein>
    <recommendedName>
        <fullName evidence="6">FCP1 homology domain-containing protein</fullName>
    </recommendedName>
</protein>
<dbReference type="OrthoDB" id="277011at2759"/>
<feature type="domain" description="FCP1 homology" evidence="6">
    <location>
        <begin position="291"/>
        <end position="450"/>
    </location>
</feature>
<keyword evidence="8" id="KW-1185">Reference proteome</keyword>
<name>A0A8J5G2G9_ZINOF</name>
<reference evidence="7 8" key="1">
    <citation type="submission" date="2020-08" db="EMBL/GenBank/DDBJ databases">
        <title>Plant Genome Project.</title>
        <authorList>
            <person name="Zhang R.-G."/>
        </authorList>
    </citation>
    <scope>NUCLEOTIDE SEQUENCE [LARGE SCALE GENOMIC DNA]</scope>
    <source>
        <tissue evidence="7">Rhizome</tissue>
    </source>
</reference>
<dbReference type="NCBIfam" id="TIGR02251">
    <property type="entry name" value="HIF-SF_euk"/>
    <property type="match status" value="1"/>
</dbReference>
<evidence type="ECO:0000256" key="1">
    <source>
        <dbReference type="ARBA" id="ARBA00022801"/>
    </source>
</evidence>
<dbReference type="EMBL" id="JACMSC010000014">
    <property type="protein sequence ID" value="KAG6490239.1"/>
    <property type="molecule type" value="Genomic_DNA"/>
</dbReference>
<keyword evidence="1" id="KW-0378">Hydrolase</keyword>
<dbReference type="AlphaFoldDB" id="A0A8J5G2G9"/>
<dbReference type="PROSITE" id="PS50969">
    <property type="entry name" value="FCP1"/>
    <property type="match status" value="1"/>
</dbReference>